<sequence length="404" mass="46032">MYIKRAIANDIKEYMQNFPVLLISGARQVGKSTLALNLDIPNYITLDDISIYEAAKNDSKSFIKYAKKPIIIDEIQRVPMLLVAIKEFVDKNRINGQFILTGSANLKGFKEISDSLAGRIGIVELYGFSQKELSGKDENLIALLNSDLNKFVMQTYEDKNLAQKIIDGGYPEIAKITSQKAKYLWFSSYIRTYIESDAKELGNIRNMDKFITMYRLCMLRSANIFNKNELCTEAGLDNKTFDSYFSVLEHTYQLCKLAPYFNNSLKRLVKTPKIFATDTGILTHLLQITSTDELNASSFKGAIYETFVFDELLRANASCEKPAGIYYYRTSDQKEIDFILEISGKVIAIEVKSSKTISKDSFKHIYHLKQNLQGKFDKGVVFYTGDSVLKIDNDMFALPFGWME</sequence>
<feature type="domain" description="DUF4143" evidence="2">
    <location>
        <begin position="195"/>
        <end position="354"/>
    </location>
</feature>
<dbReference type="Proteomes" id="UP000503264">
    <property type="component" value="Chromosome"/>
</dbReference>
<accession>A0A6G5QFQ5</accession>
<dbReference type="InterPro" id="IPR011335">
    <property type="entry name" value="Restrct_endonuc-II-like"/>
</dbReference>
<dbReference type="SUPFAM" id="SSF52540">
    <property type="entry name" value="P-loop containing nucleoside triphosphate hydrolases"/>
    <property type="match status" value="1"/>
</dbReference>
<feature type="domain" description="AAA" evidence="1">
    <location>
        <begin position="18"/>
        <end position="133"/>
    </location>
</feature>
<keyword evidence="4" id="KW-1185">Reference proteome</keyword>
<organism evidence="3 4">
    <name type="scientific">Campylobacter mucosalis CCUG 21559</name>
    <dbReference type="NCBI Taxonomy" id="1032067"/>
    <lineage>
        <taxon>Bacteria</taxon>
        <taxon>Pseudomonadati</taxon>
        <taxon>Campylobacterota</taxon>
        <taxon>Epsilonproteobacteria</taxon>
        <taxon>Campylobacterales</taxon>
        <taxon>Campylobacteraceae</taxon>
        <taxon>Campylobacter</taxon>
    </lineage>
</organism>
<dbReference type="PANTHER" id="PTHR43566:SF2">
    <property type="entry name" value="DUF4143 DOMAIN-CONTAINING PROTEIN"/>
    <property type="match status" value="1"/>
</dbReference>
<dbReference type="InterPro" id="IPR025420">
    <property type="entry name" value="DUF4143"/>
</dbReference>
<reference evidence="3 4" key="1">
    <citation type="submission" date="2016-07" db="EMBL/GenBank/DDBJ databases">
        <title>Comparative genomics of the Campylobacter concisus group.</title>
        <authorList>
            <person name="Miller W.G."/>
            <person name="Yee E."/>
            <person name="Chapman M.H."/>
            <person name="Huynh S."/>
            <person name="Bono J.L."/>
            <person name="On S.L.W."/>
            <person name="StLeger J."/>
            <person name="Foster G."/>
            <person name="Parker C.T."/>
        </authorList>
    </citation>
    <scope>NUCLEOTIDE SEQUENCE [LARGE SCALE GENOMIC DNA]</scope>
    <source>
        <strain evidence="3 4">CCUG 21559</strain>
    </source>
</reference>
<proteinExistence type="predicted"/>
<dbReference type="PANTHER" id="PTHR43566">
    <property type="entry name" value="CONSERVED PROTEIN"/>
    <property type="match status" value="1"/>
</dbReference>
<dbReference type="SUPFAM" id="SSF52980">
    <property type="entry name" value="Restriction endonuclease-like"/>
    <property type="match status" value="1"/>
</dbReference>
<evidence type="ECO:0000259" key="2">
    <source>
        <dbReference type="Pfam" id="PF13635"/>
    </source>
</evidence>
<evidence type="ECO:0000259" key="1">
    <source>
        <dbReference type="Pfam" id="PF13173"/>
    </source>
</evidence>
<dbReference type="AlphaFoldDB" id="A0A6G5QFQ5"/>
<dbReference type="Pfam" id="PF13635">
    <property type="entry name" value="DUF4143"/>
    <property type="match status" value="1"/>
</dbReference>
<evidence type="ECO:0000313" key="4">
    <source>
        <dbReference type="Proteomes" id="UP000503264"/>
    </source>
</evidence>
<gene>
    <name evidence="3" type="ORF">CMUC_0684</name>
</gene>
<protein>
    <submittedName>
        <fullName evidence="3">ATPase, AAA family (DUF4143 domain)</fullName>
    </submittedName>
</protein>
<dbReference type="EMBL" id="CP012542">
    <property type="protein sequence ID" value="QCD44481.1"/>
    <property type="molecule type" value="Genomic_DNA"/>
</dbReference>
<evidence type="ECO:0000313" key="3">
    <source>
        <dbReference type="EMBL" id="QCD44481.1"/>
    </source>
</evidence>
<name>A0A6G5QFQ5_9BACT</name>
<dbReference type="InterPro" id="IPR041682">
    <property type="entry name" value="AAA_14"/>
</dbReference>
<dbReference type="RefSeq" id="WP_171993604.1">
    <property type="nucleotide sequence ID" value="NZ_CP012542.1"/>
</dbReference>
<dbReference type="InterPro" id="IPR027417">
    <property type="entry name" value="P-loop_NTPase"/>
</dbReference>
<dbReference type="Pfam" id="PF13173">
    <property type="entry name" value="AAA_14"/>
    <property type="match status" value="1"/>
</dbReference>